<dbReference type="EMBL" id="MH898667">
    <property type="protein sequence ID" value="AYQ93343.1"/>
    <property type="molecule type" value="Genomic_DNA"/>
</dbReference>
<keyword evidence="2" id="KW-0150">Chloroplast</keyword>
<evidence type="ECO:0000256" key="1">
    <source>
        <dbReference type="SAM" id="Phobius"/>
    </source>
</evidence>
<dbReference type="RefSeq" id="YP_009540876.1">
    <property type="nucleotide sequence ID" value="NC_039967.1"/>
</dbReference>
<sequence length="36" mass="4154">MTNSFISSFFVPLVGFLTPLLIVIFFLRYADQEVID</sequence>
<accession>A0A3G3LKV3</accession>
<dbReference type="GO" id="GO:0009522">
    <property type="term" value="C:photosystem I"/>
    <property type="evidence" value="ECO:0007669"/>
    <property type="project" value="InterPro"/>
</dbReference>
<geneLocation type="chloroplast" evidence="2"/>
<dbReference type="InterPro" id="IPR036357">
    <property type="entry name" value="PSI_PsaI_sf"/>
</dbReference>
<keyword evidence="1" id="KW-0812">Transmembrane</keyword>
<reference evidence="2" key="1">
    <citation type="journal article" date="2018" name="Sci. Rep.">
        <title>Dynamic evolution of inverted repeats in Euglenophyta plastid genomes.</title>
        <authorList>
            <person name="Karnkowska A."/>
            <person name="Bennett M.S."/>
            <person name="Triemer R.E."/>
        </authorList>
    </citation>
    <scope>NUCLEOTIDE SEQUENCE</scope>
</reference>
<keyword evidence="1" id="KW-0472">Membrane</keyword>
<dbReference type="GO" id="GO:0015979">
    <property type="term" value="P:photosynthesis"/>
    <property type="evidence" value="ECO:0007669"/>
    <property type="project" value="InterPro"/>
</dbReference>
<keyword evidence="2" id="KW-0934">Plastid</keyword>
<keyword evidence="1" id="KW-1133">Transmembrane helix</keyword>
<evidence type="ECO:0000313" key="2">
    <source>
        <dbReference type="EMBL" id="AYQ93343.1"/>
    </source>
</evidence>
<dbReference type="GeneID" id="38462179"/>
<proteinExistence type="predicted"/>
<feature type="transmembrane region" description="Helical" evidence="1">
    <location>
        <begin position="6"/>
        <end position="27"/>
    </location>
</feature>
<organism evidence="2">
    <name type="scientific">Phacus inflexus</name>
    <dbReference type="NCBI Taxonomy" id="461210"/>
    <lineage>
        <taxon>Eukaryota</taxon>
        <taxon>Discoba</taxon>
        <taxon>Euglenozoa</taxon>
        <taxon>Euglenida</taxon>
        <taxon>Spirocuta</taxon>
        <taxon>Euglenophyceae</taxon>
        <taxon>Euglenales</taxon>
        <taxon>Phacaceae</taxon>
        <taxon>Phacus</taxon>
    </lineage>
</organism>
<dbReference type="SUPFAM" id="SSF81540">
    <property type="entry name" value="Subunit VIII of photosystem I reaction centre, PsaI"/>
    <property type="match status" value="1"/>
</dbReference>
<protein>
    <submittedName>
        <fullName evidence="2">Photosystem I 4 kDa hydrophobic subunit</fullName>
    </submittedName>
</protein>
<name>A0A3G3LKV3_9EUGL</name>
<dbReference type="AlphaFoldDB" id="A0A3G3LKV3"/>